<dbReference type="SMART" id="SM00060">
    <property type="entry name" value="FN3"/>
    <property type="match status" value="1"/>
</dbReference>
<dbReference type="EMBL" id="MH025888">
    <property type="protein sequence ID" value="AVP43121.1"/>
    <property type="molecule type" value="Genomic_DNA"/>
</dbReference>
<name>A0A2P1N5J7_9CAUD</name>
<dbReference type="CDD" id="cd00063">
    <property type="entry name" value="FN3"/>
    <property type="match status" value="1"/>
</dbReference>
<dbReference type="Pfam" id="PF00041">
    <property type="entry name" value="fn3"/>
    <property type="match status" value="1"/>
</dbReference>
<dbReference type="Proteomes" id="UP000241872">
    <property type="component" value="Segment"/>
</dbReference>
<dbReference type="Gene3D" id="2.60.40.10">
    <property type="entry name" value="Immunoglobulins"/>
    <property type="match status" value="1"/>
</dbReference>
<reference evidence="3" key="1">
    <citation type="submission" date="2018-03" db="EMBL/GenBank/DDBJ databases">
        <authorList>
            <person name="Robinson P."/>
            <person name="Figel D."/>
            <person name="Zack K.M."/>
            <person name="Garlena R.A."/>
            <person name="Russell D.A."/>
            <person name="Pope W.H."/>
            <person name="Jacobs-Sera D."/>
            <person name="Hatfull G.F."/>
        </authorList>
    </citation>
    <scope>NUCLEOTIDE SEQUENCE [LARGE SCALE GENOMIC DNA]</scope>
</reference>
<protein>
    <submittedName>
        <fullName evidence="2">Major tail protein</fullName>
    </submittedName>
</protein>
<dbReference type="PROSITE" id="PS50853">
    <property type="entry name" value="FN3"/>
    <property type="match status" value="1"/>
</dbReference>
<evidence type="ECO:0000259" key="1">
    <source>
        <dbReference type="PROSITE" id="PS50853"/>
    </source>
</evidence>
<proteinExistence type="predicted"/>
<gene>
    <name evidence="2" type="primary">22</name>
    <name evidence="2" type="ORF">PBI_BIGMAMA_22</name>
</gene>
<evidence type="ECO:0000313" key="2">
    <source>
        <dbReference type="EMBL" id="AVP43121.1"/>
    </source>
</evidence>
<dbReference type="InterPro" id="IPR036116">
    <property type="entry name" value="FN3_sf"/>
</dbReference>
<accession>A0A2P1N5J7</accession>
<dbReference type="InterPro" id="IPR003961">
    <property type="entry name" value="FN3_dom"/>
</dbReference>
<dbReference type="SUPFAM" id="SSF49265">
    <property type="entry name" value="Fibronectin type III"/>
    <property type="match status" value="1"/>
</dbReference>
<sequence length="280" mass="30014">MAIDTALPYGLRDVKITPYADEGGTVLGDTSYDLPNAQTFSFNETEEFTELRGDDRLVATHGNGAQVDWSLEAGGISLVIWSILTGGQLIQSGLTPNRKEIMRKRGTDVRPYFRVDGQVMSESGGDIVARVYRCRCNDNIGGDFGDGTFHITSCSGVGLPLLDEANDLLYDIIRNESKTSLTLTPEPNPLQSPQNLSAGTTTATSVVLTWTEVVGADEYRVQKSSDAGVTWSLVDDVETATITISDLTASTAYQFRVATKVGSALSVYSAPLPVTTPAST</sequence>
<feature type="domain" description="Fibronectin type-III" evidence="1">
    <location>
        <begin position="192"/>
        <end position="279"/>
    </location>
</feature>
<dbReference type="InterPro" id="IPR013783">
    <property type="entry name" value="Ig-like_fold"/>
</dbReference>
<evidence type="ECO:0000313" key="3">
    <source>
        <dbReference type="Proteomes" id="UP000241872"/>
    </source>
</evidence>
<organism evidence="2 3">
    <name type="scientific">Mycobacterium phage BigMama</name>
    <dbReference type="NCBI Taxonomy" id="2126786"/>
    <lineage>
        <taxon>Viruses</taxon>
        <taxon>Duplodnaviria</taxon>
        <taxon>Heunggongvirae</taxon>
        <taxon>Uroviricota</taxon>
        <taxon>Caudoviricetes</taxon>
        <taxon>Dclasvirinae</taxon>
        <taxon>Plotvirus</taxon>
        <taxon>Plotvirus plot</taxon>
    </lineage>
</organism>